<accession>F9DIP2</accession>
<name>F9DIP2_9BACT</name>
<gene>
    <name evidence="1" type="ORF">HMPREF9144_1532</name>
</gene>
<evidence type="ECO:0000313" key="1">
    <source>
        <dbReference type="EMBL" id="EGQ17017.1"/>
    </source>
</evidence>
<dbReference type="Proteomes" id="UP000004123">
    <property type="component" value="Unassembled WGS sequence"/>
</dbReference>
<dbReference type="HOGENOM" id="CLU_3237795_0_0_10"/>
<evidence type="ECO:0000313" key="2">
    <source>
        <dbReference type="Proteomes" id="UP000004123"/>
    </source>
</evidence>
<sequence>MPIRKIIIITPEFIIRKLKNVITNSEFIIKNSMKYNNSFELSF</sequence>
<organism evidence="1 2">
    <name type="scientific">Prevotella pallens ATCC 700821</name>
    <dbReference type="NCBI Taxonomy" id="997353"/>
    <lineage>
        <taxon>Bacteria</taxon>
        <taxon>Pseudomonadati</taxon>
        <taxon>Bacteroidota</taxon>
        <taxon>Bacteroidia</taxon>
        <taxon>Bacteroidales</taxon>
        <taxon>Prevotellaceae</taxon>
        <taxon>Prevotella</taxon>
    </lineage>
</organism>
<dbReference type="EMBL" id="AFPY01000087">
    <property type="protein sequence ID" value="EGQ17017.1"/>
    <property type="molecule type" value="Genomic_DNA"/>
</dbReference>
<reference evidence="1 2" key="1">
    <citation type="submission" date="2011-04" db="EMBL/GenBank/DDBJ databases">
        <authorList>
            <person name="Muzny D."/>
            <person name="Qin X."/>
            <person name="Deng J."/>
            <person name="Jiang H."/>
            <person name="Liu Y."/>
            <person name="Qu J."/>
            <person name="Song X.-Z."/>
            <person name="Zhang L."/>
            <person name="Thornton R."/>
            <person name="Coyle M."/>
            <person name="Francisco L."/>
            <person name="Jackson L."/>
            <person name="Javaid M."/>
            <person name="Korchina V."/>
            <person name="Kovar C."/>
            <person name="Mata R."/>
            <person name="Mathew T."/>
            <person name="Ngo R."/>
            <person name="Nguyen L."/>
            <person name="Nguyen N."/>
            <person name="Okwuonu G."/>
            <person name="Ongeri F."/>
            <person name="Pham C."/>
            <person name="Simmons D."/>
            <person name="Wilczek-Boney K."/>
            <person name="Hale W."/>
            <person name="Jakkamsetti A."/>
            <person name="Pham P."/>
            <person name="Ruth R."/>
            <person name="San Lucas F."/>
            <person name="Warren J."/>
            <person name="Zhang J."/>
            <person name="Zhao Z."/>
            <person name="Zhou C."/>
            <person name="Zhu D."/>
            <person name="Lee S."/>
            <person name="Bess C."/>
            <person name="Blankenburg K."/>
            <person name="Forbes L."/>
            <person name="Fu Q."/>
            <person name="Gubbala S."/>
            <person name="Hirani K."/>
            <person name="Jayaseelan J.C."/>
            <person name="Lara F."/>
            <person name="Munidasa M."/>
            <person name="Palculict T."/>
            <person name="Patil S."/>
            <person name="Pu L.-L."/>
            <person name="Saada N."/>
            <person name="Tang L."/>
            <person name="Weissenberger G."/>
            <person name="Zhu Y."/>
            <person name="Hemphill L."/>
            <person name="Shang Y."/>
            <person name="Youmans B."/>
            <person name="Ayvaz T."/>
            <person name="Ross M."/>
            <person name="Santibanez J."/>
            <person name="Aqrawi P."/>
            <person name="Gross S."/>
            <person name="Joshi V."/>
            <person name="Fowler G."/>
            <person name="Nazareth L."/>
            <person name="Reid J."/>
            <person name="Worley K."/>
            <person name="Petrosino J."/>
            <person name="Highlander S."/>
            <person name="Gibbs R."/>
        </authorList>
    </citation>
    <scope>NUCLEOTIDE SEQUENCE [LARGE SCALE GENOMIC DNA]</scope>
    <source>
        <strain evidence="1 2">ATCC 700821</strain>
    </source>
</reference>
<dbReference type="AlphaFoldDB" id="F9DIP2"/>
<proteinExistence type="predicted"/>
<comment type="caution">
    <text evidence="1">The sequence shown here is derived from an EMBL/GenBank/DDBJ whole genome shotgun (WGS) entry which is preliminary data.</text>
</comment>
<protein>
    <submittedName>
        <fullName evidence="1">Uncharacterized protein</fullName>
    </submittedName>
</protein>